<proteinExistence type="predicted"/>
<keyword evidence="1" id="KW-1133">Transmembrane helix</keyword>
<feature type="transmembrane region" description="Helical" evidence="1">
    <location>
        <begin position="49"/>
        <end position="70"/>
    </location>
</feature>
<evidence type="ECO:0000256" key="1">
    <source>
        <dbReference type="SAM" id="Phobius"/>
    </source>
</evidence>
<dbReference type="OrthoDB" id="3265526at2759"/>
<dbReference type="PANTHER" id="PTHR40465:SF1">
    <property type="entry name" value="DUF6534 DOMAIN-CONTAINING PROTEIN"/>
    <property type="match status" value="1"/>
</dbReference>
<dbReference type="EMBL" id="JAACJM010000538">
    <property type="protein sequence ID" value="KAF5311730.1"/>
    <property type="molecule type" value="Genomic_DNA"/>
</dbReference>
<keyword evidence="4" id="KW-1185">Reference proteome</keyword>
<feature type="transmembrane region" description="Helical" evidence="1">
    <location>
        <begin position="12"/>
        <end position="37"/>
    </location>
</feature>
<feature type="domain" description="DUF6534" evidence="2">
    <location>
        <begin position="167"/>
        <end position="253"/>
    </location>
</feature>
<keyword evidence="1" id="KW-0472">Membrane</keyword>
<reference evidence="3 4" key="1">
    <citation type="journal article" date="2020" name="ISME J.">
        <title>Uncovering the hidden diversity of litter-decomposition mechanisms in mushroom-forming fungi.</title>
        <authorList>
            <person name="Floudas D."/>
            <person name="Bentzer J."/>
            <person name="Ahren D."/>
            <person name="Johansson T."/>
            <person name="Persson P."/>
            <person name="Tunlid A."/>
        </authorList>
    </citation>
    <scope>NUCLEOTIDE SEQUENCE [LARGE SCALE GENOMIC DNA]</scope>
    <source>
        <strain evidence="3 4">CBS 291.85</strain>
    </source>
</reference>
<feature type="transmembrane region" description="Helical" evidence="1">
    <location>
        <begin position="123"/>
        <end position="143"/>
    </location>
</feature>
<sequence length="361" mass="40160">MPEGPPTVTETYAPMFVGTFLGSVLYGVMLIQAYIYSGSCRRDPRWIKVLIAYLVIADTANTFFDLALLYEPLVTKHGNDLEVVANSPLFLRADGIVTALVSTPVQIFMAWRIKVIMETWIPFSIITALSLVSLGGATALAVLVSRSPQYIQFDSFRGAPVTWLITSAVADIMIAACLVHGLSKKKTHISLLNEQLDRIMRLAVQTGAITAIMALSDAIVFLIRPHNTYFFAWDLCLSKLYTNTLLSSLNARNNWRSRRDEFEKEPNPLFNSNEVTTSHSSTRTSHMPVLTFNEIPMTNVFVSRESMHPSKPNPESLHPNTDLETAVPQWPEPIRYAPRIDTNVGPYAGSSGHTGTTYPQH</sequence>
<dbReference type="InterPro" id="IPR045339">
    <property type="entry name" value="DUF6534"/>
</dbReference>
<name>A0A8H5AVL8_9AGAR</name>
<dbReference type="Pfam" id="PF20152">
    <property type="entry name" value="DUF6534"/>
    <property type="match status" value="1"/>
</dbReference>
<gene>
    <name evidence="3" type="ORF">D9758_018478</name>
</gene>
<evidence type="ECO:0000313" key="3">
    <source>
        <dbReference type="EMBL" id="KAF5311730.1"/>
    </source>
</evidence>
<organism evidence="3 4">
    <name type="scientific">Tetrapyrgos nigripes</name>
    <dbReference type="NCBI Taxonomy" id="182062"/>
    <lineage>
        <taxon>Eukaryota</taxon>
        <taxon>Fungi</taxon>
        <taxon>Dikarya</taxon>
        <taxon>Basidiomycota</taxon>
        <taxon>Agaricomycotina</taxon>
        <taxon>Agaricomycetes</taxon>
        <taxon>Agaricomycetidae</taxon>
        <taxon>Agaricales</taxon>
        <taxon>Marasmiineae</taxon>
        <taxon>Marasmiaceae</taxon>
        <taxon>Tetrapyrgos</taxon>
    </lineage>
</organism>
<evidence type="ECO:0000313" key="4">
    <source>
        <dbReference type="Proteomes" id="UP000559256"/>
    </source>
</evidence>
<comment type="caution">
    <text evidence="3">The sequence shown here is derived from an EMBL/GenBank/DDBJ whole genome shotgun (WGS) entry which is preliminary data.</text>
</comment>
<dbReference type="Proteomes" id="UP000559256">
    <property type="component" value="Unassembled WGS sequence"/>
</dbReference>
<keyword evidence="1" id="KW-0812">Transmembrane</keyword>
<feature type="transmembrane region" description="Helical" evidence="1">
    <location>
        <begin position="202"/>
        <end position="223"/>
    </location>
</feature>
<feature type="transmembrane region" description="Helical" evidence="1">
    <location>
        <begin position="163"/>
        <end position="182"/>
    </location>
</feature>
<evidence type="ECO:0000259" key="2">
    <source>
        <dbReference type="Pfam" id="PF20152"/>
    </source>
</evidence>
<dbReference type="AlphaFoldDB" id="A0A8H5AVL8"/>
<feature type="transmembrane region" description="Helical" evidence="1">
    <location>
        <begin position="90"/>
        <end position="111"/>
    </location>
</feature>
<protein>
    <recommendedName>
        <fullName evidence="2">DUF6534 domain-containing protein</fullName>
    </recommendedName>
</protein>
<accession>A0A8H5AVL8</accession>
<dbReference type="PANTHER" id="PTHR40465">
    <property type="entry name" value="CHROMOSOME 1, WHOLE GENOME SHOTGUN SEQUENCE"/>
    <property type="match status" value="1"/>
</dbReference>